<dbReference type="FunFam" id="3.40.140.10:FF:000014">
    <property type="entry name" value="Eukaryotic translation initiation factor 3 subunit F"/>
    <property type="match status" value="1"/>
</dbReference>
<dbReference type="GO" id="GO:0101005">
    <property type="term" value="F:deubiquitinase activity"/>
    <property type="evidence" value="ECO:0007669"/>
    <property type="project" value="UniProtKB-ARBA"/>
</dbReference>
<dbReference type="PANTHER" id="PTHR10540:SF6">
    <property type="entry name" value="EUKARYOTIC TRANSLATION INITIATION FACTOR 3 SUBUNIT F"/>
    <property type="match status" value="1"/>
</dbReference>
<keyword evidence="1 5" id="KW-0963">Cytoplasm</keyword>
<keyword evidence="7" id="KW-1185">Reference proteome</keyword>
<dbReference type="GO" id="GO:0003743">
    <property type="term" value="F:translation initiation factor activity"/>
    <property type="evidence" value="ECO:0007669"/>
    <property type="project" value="UniProtKB-UniRule"/>
</dbReference>
<comment type="function">
    <text evidence="5">Component of the eukaryotic translation initiation factor 3 (eIF-3) complex, which is involved in protein synthesis of a specialized repertoire of mRNAs and, together with other initiation factors, stimulates binding of mRNA and methionyl-tRNAi to the 40S ribosome. The eIF-3 complex specifically targets and initiates translation of a subset of mRNAs involved in cell proliferation.</text>
</comment>
<dbReference type="Pfam" id="PF13012">
    <property type="entry name" value="MitMem_reg"/>
    <property type="match status" value="1"/>
</dbReference>
<dbReference type="PANTHER" id="PTHR10540">
    <property type="entry name" value="EUKARYOTIC TRANSLATION INITIATION FACTOR 3 SUBUNIT F-RELATED"/>
    <property type="match status" value="1"/>
</dbReference>
<dbReference type="GO" id="GO:0008237">
    <property type="term" value="F:metallopeptidase activity"/>
    <property type="evidence" value="ECO:0007669"/>
    <property type="project" value="InterPro"/>
</dbReference>
<dbReference type="CTD" id="8665"/>
<protein>
    <recommendedName>
        <fullName evidence="5">Eukaryotic translation initiation factor 3 subunit F</fullName>
        <shortName evidence="5">eIF3f</shortName>
    </recommendedName>
    <alternativeName>
        <fullName evidence="5">Eukaryotic translation initiation factor 3 subunit 5</fullName>
    </alternativeName>
</protein>
<sequence>MAAVLPRECHVHPVVLFSIVDSFERRTDENARVIGTLLGTNIQGLVEITNCFCVPHNESEDEVAVDMEFAKNMYDLHKKVNTNESIIGWYATGPDITDHSLLIHEYYSRECSNPVHLTIDTTLTDFKMAIKVWIRQSMGVPDKSKGTVFTPIKMALVCHEPERVGLDALIRGQASGRRTMESVNDLQHVSKSSVKLQEMIAIVLDYVDDVLNGKIPADNQVGRFLMDLVANVPKLDPEEFERIITSNMKDLLMVVYLSNLVETQLSLNEKLTLIAQTHP</sequence>
<dbReference type="OMA" id="EYFVHFH"/>
<gene>
    <name evidence="8" type="primary">LOC110986511</name>
</gene>
<dbReference type="Gene3D" id="3.40.140.10">
    <property type="entry name" value="Cytidine Deaminase, domain 2"/>
    <property type="match status" value="1"/>
</dbReference>
<dbReference type="RefSeq" id="XP_022104117.1">
    <property type="nucleotide sequence ID" value="XM_022248425.1"/>
</dbReference>
<evidence type="ECO:0000259" key="6">
    <source>
        <dbReference type="PROSITE" id="PS50249"/>
    </source>
</evidence>
<dbReference type="Pfam" id="PF01398">
    <property type="entry name" value="JAB"/>
    <property type="match status" value="1"/>
</dbReference>
<dbReference type="HAMAP" id="MF_03005">
    <property type="entry name" value="eIF3f"/>
    <property type="match status" value="1"/>
</dbReference>
<dbReference type="PROSITE" id="PS50249">
    <property type="entry name" value="MPN"/>
    <property type="match status" value="1"/>
</dbReference>
<evidence type="ECO:0000313" key="7">
    <source>
        <dbReference type="Proteomes" id="UP000694845"/>
    </source>
</evidence>
<dbReference type="GO" id="GO:0001732">
    <property type="term" value="P:formation of cytoplasmic translation initiation complex"/>
    <property type="evidence" value="ECO:0007669"/>
    <property type="project" value="UniProtKB-UniRule"/>
</dbReference>
<keyword evidence="3 5" id="KW-0648">Protein biosynthesis</keyword>
<dbReference type="GO" id="GO:0031369">
    <property type="term" value="F:translation initiation factor binding"/>
    <property type="evidence" value="ECO:0007669"/>
    <property type="project" value="InterPro"/>
</dbReference>
<dbReference type="SMART" id="SM00232">
    <property type="entry name" value="JAB_MPN"/>
    <property type="match status" value="1"/>
</dbReference>
<evidence type="ECO:0000313" key="8">
    <source>
        <dbReference type="RefSeq" id="XP_022104117.1"/>
    </source>
</evidence>
<feature type="domain" description="MPN" evidence="6">
    <location>
        <begin position="9"/>
        <end position="139"/>
    </location>
</feature>
<comment type="function">
    <text evidence="4">Deubiquitinates activated NOTCH1, promoting its nuclear import, thereby acting as a positive regulator of Notch signaling.</text>
</comment>
<dbReference type="InterPro" id="IPR037518">
    <property type="entry name" value="MPN"/>
</dbReference>
<dbReference type="GO" id="GO:0033290">
    <property type="term" value="C:eukaryotic 48S preinitiation complex"/>
    <property type="evidence" value="ECO:0007669"/>
    <property type="project" value="UniProtKB-UniRule"/>
</dbReference>
<proteinExistence type="inferred from homology"/>
<dbReference type="InterPro" id="IPR024969">
    <property type="entry name" value="EIF3F/CSN6-like_C"/>
</dbReference>
<comment type="subunit">
    <text evidence="5">Component of the eukaryotic translation initiation factor 3 (eIF-3) complex.</text>
</comment>
<reference evidence="8" key="1">
    <citation type="submission" date="2025-08" db="UniProtKB">
        <authorList>
            <consortium name="RefSeq"/>
        </authorList>
    </citation>
    <scope>IDENTIFICATION</scope>
</reference>
<comment type="similarity">
    <text evidence="5">Belongs to the eIF-3 subunit F family.</text>
</comment>
<dbReference type="GO" id="GO:0071541">
    <property type="term" value="C:eukaryotic translation initiation factor 3 complex, eIF3m"/>
    <property type="evidence" value="ECO:0007669"/>
    <property type="project" value="TreeGrafter"/>
</dbReference>
<dbReference type="OrthoDB" id="25498at2759"/>
<keyword evidence="2 5" id="KW-0396">Initiation factor</keyword>
<dbReference type="InterPro" id="IPR000555">
    <property type="entry name" value="JAMM/MPN+_dom"/>
</dbReference>
<dbReference type="Proteomes" id="UP000694845">
    <property type="component" value="Unplaced"/>
</dbReference>
<name>A0A8B7ZGJ1_ACAPL</name>
<evidence type="ECO:0000256" key="3">
    <source>
        <dbReference type="ARBA" id="ARBA00022917"/>
    </source>
</evidence>
<evidence type="ECO:0000256" key="5">
    <source>
        <dbReference type="HAMAP-Rule" id="MF_03005"/>
    </source>
</evidence>
<dbReference type="GeneID" id="110986511"/>
<organism evidence="7 8">
    <name type="scientific">Acanthaster planci</name>
    <name type="common">Crown-of-thorns starfish</name>
    <dbReference type="NCBI Taxonomy" id="133434"/>
    <lineage>
        <taxon>Eukaryota</taxon>
        <taxon>Metazoa</taxon>
        <taxon>Echinodermata</taxon>
        <taxon>Eleutherozoa</taxon>
        <taxon>Asterozoa</taxon>
        <taxon>Asteroidea</taxon>
        <taxon>Valvatacea</taxon>
        <taxon>Valvatida</taxon>
        <taxon>Acanthasteridae</taxon>
        <taxon>Acanthaster</taxon>
    </lineage>
</organism>
<evidence type="ECO:0000256" key="4">
    <source>
        <dbReference type="ARBA" id="ARBA00059951"/>
    </source>
</evidence>
<evidence type="ECO:0000256" key="1">
    <source>
        <dbReference type="ARBA" id="ARBA00022490"/>
    </source>
</evidence>
<dbReference type="GO" id="GO:0016282">
    <property type="term" value="C:eukaryotic 43S preinitiation complex"/>
    <property type="evidence" value="ECO:0007669"/>
    <property type="project" value="UniProtKB-UniRule"/>
</dbReference>
<dbReference type="KEGG" id="aplc:110986511"/>
<dbReference type="InterPro" id="IPR027531">
    <property type="entry name" value="eIF3f"/>
</dbReference>
<evidence type="ECO:0000256" key="2">
    <source>
        <dbReference type="ARBA" id="ARBA00022540"/>
    </source>
</evidence>
<dbReference type="AlphaFoldDB" id="A0A8B7ZGJ1"/>
<accession>A0A8B7ZGJ1</accession>
<comment type="subcellular location">
    <subcellularLocation>
        <location evidence="5">Cytoplasm</location>
    </subcellularLocation>
</comment>
<dbReference type="CDD" id="cd08064">
    <property type="entry name" value="MPN_eIF3f"/>
    <property type="match status" value="1"/>
</dbReference>